<accession>M4DYN7</accession>
<dbReference type="InterPro" id="IPR044730">
    <property type="entry name" value="RNase_H-like_dom_plant"/>
</dbReference>
<dbReference type="InterPro" id="IPR002156">
    <property type="entry name" value="RNaseH_domain"/>
</dbReference>
<dbReference type="Gramene" id="Bra021633.1">
    <property type="protein sequence ID" value="Bra021633.1-P"/>
    <property type="gene ID" value="Bra021633"/>
</dbReference>
<evidence type="ECO:0008006" key="6">
    <source>
        <dbReference type="Google" id="ProtNLM"/>
    </source>
</evidence>
<dbReference type="HOGENOM" id="CLU_374927_0_0_1"/>
<dbReference type="OMA" id="VRMRVQI"/>
<dbReference type="GO" id="GO:0004523">
    <property type="term" value="F:RNA-DNA hybrid ribonuclease activity"/>
    <property type="evidence" value="ECO:0007669"/>
    <property type="project" value="InterPro"/>
</dbReference>
<feature type="region of interest" description="Disordered" evidence="1">
    <location>
        <begin position="99"/>
        <end position="268"/>
    </location>
</feature>
<sequence length="907" mass="101208">MNTRQPPTPPPGILAIDCIGQDIGVYEEAEISTLTVRMRVQINGRLPLIKSSILELDNGEEVSATLVYEKLDKHCTYCHRLDHESRDCLKAKAEKREALALTNTNRTDKSQSASSPGRNLPIQQQRRSTSHSGTEKSEEIGNQRNARTGDYMDRNRSHDSHRQGPRGFKGGYGKNTDDRSSQRKRFHPYSHQREDLHAPARYHQSRNVIYREIQRTSQDQLRMPPPPSRYLSHEDNLEKTGQREESSASKAGHPHSARGTPLRKDYPEPPREAIAEAMGEIRDVMNQYTLCADPSESAARRERLRRAEEKGDFEEAAVQMARTSLATKTTTLAEDIVVDNAERIPALLRLGSPNLTPNPLEATINDSPQRTPVLQRLGPLVTAQAPDINQATQVITKRKPGRPPGKRTVQSSPKNTSDNSLRKRRVQATKPPPCRRRLPATLRLNSAEPKQQTKKTGDSQASGHRSVESHGWKGILIGRDLILQNAGWAVGDGESISVWADPWLSLSAPRRPMGPTPERFANLKVKDLMLPNGSDWNRDLIQQIMPQEEATILSIKASRSGTPDKLIWLGTTSGEYTTKSGYLKAMESSPTSPPPNRAIDWNKGVWQLEVAPKIKLFLWKIFQGALAIGDRLVTRNISTGTSCKTCNNVESINHLFLHCDIAYKVWKLAPFSSCIDSRRLLDLNTAWQGLSKLVCLPPTGISTGPLAPCILWSLWLARNNRLFNNKISTPEEIVSRATAAAQEWLKEQRTEPPNTKDTRVLGPPREMDSSRLQTDAAWRADLQCAGLGWTIIEKDQSTTHLSYCYFVSSPLVAEALAVRDALAHCRALGILRLRCQTDSQQLVKALATKDPNPEIYRIVSDTLVLASSFDSISFEWLPRAQNNVADALAKQALYNACPVTPQIDSEV</sequence>
<reference evidence="4 5" key="2">
    <citation type="journal article" date="2018" name="Hortic Res">
        <title>Improved Brassica rapa reference genome by single-molecule sequencing and chromosome conformation capture technologies.</title>
        <authorList>
            <person name="Zhang L."/>
            <person name="Cai X."/>
            <person name="Wu J."/>
            <person name="Liu M."/>
            <person name="Grob S."/>
            <person name="Cheng F."/>
            <person name="Liang J."/>
            <person name="Cai C."/>
            <person name="Liu Z."/>
            <person name="Liu B."/>
            <person name="Wang F."/>
            <person name="Li S."/>
            <person name="Liu F."/>
            <person name="Li X."/>
            <person name="Cheng L."/>
            <person name="Yang W."/>
            <person name="Li M.H."/>
            <person name="Grossniklaus U."/>
            <person name="Zheng H."/>
            <person name="Wang X."/>
        </authorList>
    </citation>
    <scope>NUCLEOTIDE SEQUENCE [LARGE SCALE GENOMIC DNA]</scope>
    <source>
        <strain evidence="4 5">cv. Chiifu-401-42</strain>
    </source>
</reference>
<feature type="region of interest" description="Disordered" evidence="1">
    <location>
        <begin position="746"/>
        <end position="766"/>
    </location>
</feature>
<dbReference type="EnsemblPlants" id="Bra021633.1">
    <property type="protein sequence ID" value="Bra021633.1-P"/>
    <property type="gene ID" value="Bra021633"/>
</dbReference>
<protein>
    <recommendedName>
        <fullName evidence="6">RNase H type-1 domain-containing protein</fullName>
    </recommendedName>
</protein>
<evidence type="ECO:0000313" key="4">
    <source>
        <dbReference type="EnsemblPlants" id="Bra021633.1-P"/>
    </source>
</evidence>
<dbReference type="Gene3D" id="3.30.420.10">
    <property type="entry name" value="Ribonuclease H-like superfamily/Ribonuclease H"/>
    <property type="match status" value="1"/>
</dbReference>
<dbReference type="AlphaFoldDB" id="M4DYN7"/>
<reference evidence="4 5" key="1">
    <citation type="journal article" date="2011" name="Nat. Genet.">
        <title>The genome of the mesopolyploid crop species Brassica rapa.</title>
        <authorList>
            <consortium name="Brassica rapa Genome Sequencing Project Consortium"/>
            <person name="Wang X."/>
            <person name="Wang H."/>
            <person name="Wang J."/>
            <person name="Sun R."/>
            <person name="Wu J."/>
            <person name="Liu S."/>
            <person name="Bai Y."/>
            <person name="Mun J.H."/>
            <person name="Bancroft I."/>
            <person name="Cheng F."/>
            <person name="Huang S."/>
            <person name="Li X."/>
            <person name="Hua W."/>
            <person name="Wang J."/>
            <person name="Wang X."/>
            <person name="Freeling M."/>
            <person name="Pires J.C."/>
            <person name="Paterson A.H."/>
            <person name="Chalhoub B."/>
            <person name="Wang B."/>
            <person name="Hayward A."/>
            <person name="Sharpe A.G."/>
            <person name="Park B.S."/>
            <person name="Weisshaar B."/>
            <person name="Liu B."/>
            <person name="Li B."/>
            <person name="Liu B."/>
            <person name="Tong C."/>
            <person name="Song C."/>
            <person name="Duran C."/>
            <person name="Peng C."/>
            <person name="Geng C."/>
            <person name="Koh C."/>
            <person name="Lin C."/>
            <person name="Edwards D."/>
            <person name="Mu D."/>
            <person name="Shen D."/>
            <person name="Soumpourou E."/>
            <person name="Li F."/>
            <person name="Fraser F."/>
            <person name="Conant G."/>
            <person name="Lassalle G."/>
            <person name="King G.J."/>
            <person name="Bonnema G."/>
            <person name="Tang H."/>
            <person name="Wang H."/>
            <person name="Belcram H."/>
            <person name="Zhou H."/>
            <person name="Hirakawa H."/>
            <person name="Abe H."/>
            <person name="Guo H."/>
            <person name="Wang H."/>
            <person name="Jin H."/>
            <person name="Parkin I.A."/>
            <person name="Batley J."/>
            <person name="Kim J.S."/>
            <person name="Just J."/>
            <person name="Li J."/>
            <person name="Xu J."/>
            <person name="Deng J."/>
            <person name="Kim J.A."/>
            <person name="Li J."/>
            <person name="Yu J."/>
            <person name="Meng J."/>
            <person name="Wang J."/>
            <person name="Min J."/>
            <person name="Poulain J."/>
            <person name="Wang J."/>
            <person name="Hatakeyama K."/>
            <person name="Wu K."/>
            <person name="Wang L."/>
            <person name="Fang L."/>
            <person name="Trick M."/>
            <person name="Links M.G."/>
            <person name="Zhao M."/>
            <person name="Jin M."/>
            <person name="Ramchiary N."/>
            <person name="Drou N."/>
            <person name="Berkman P.J."/>
            <person name="Cai Q."/>
            <person name="Huang Q."/>
            <person name="Li R."/>
            <person name="Tabata S."/>
            <person name="Cheng S."/>
            <person name="Zhang S."/>
            <person name="Zhang S."/>
            <person name="Huang S."/>
            <person name="Sato S."/>
            <person name="Sun S."/>
            <person name="Kwon S.J."/>
            <person name="Choi S.R."/>
            <person name="Lee T.H."/>
            <person name="Fan W."/>
            <person name="Zhao X."/>
            <person name="Tan X."/>
            <person name="Xu X."/>
            <person name="Wang Y."/>
            <person name="Qiu Y."/>
            <person name="Yin Y."/>
            <person name="Li Y."/>
            <person name="Du Y."/>
            <person name="Liao Y."/>
            <person name="Lim Y."/>
            <person name="Narusaka Y."/>
            <person name="Wang Y."/>
            <person name="Wang Z."/>
            <person name="Li Z."/>
            <person name="Wang Z."/>
            <person name="Xiong Z."/>
            <person name="Zhang Z."/>
        </authorList>
    </citation>
    <scope>NUCLEOTIDE SEQUENCE [LARGE SCALE GENOMIC DNA]</scope>
    <source>
        <strain evidence="4 5">cv. Chiifu-401-42</strain>
    </source>
</reference>
<dbReference type="GO" id="GO:0003676">
    <property type="term" value="F:nucleic acid binding"/>
    <property type="evidence" value="ECO:0007669"/>
    <property type="project" value="InterPro"/>
</dbReference>
<dbReference type="Proteomes" id="UP000011750">
    <property type="component" value="Chromosome A04"/>
</dbReference>
<dbReference type="CDD" id="cd06222">
    <property type="entry name" value="RNase_H_like"/>
    <property type="match status" value="1"/>
</dbReference>
<feature type="compositionally biased region" description="Basic residues" evidence="1">
    <location>
        <begin position="396"/>
        <end position="405"/>
    </location>
</feature>
<organism evidence="4 5">
    <name type="scientific">Brassica campestris</name>
    <name type="common">Field mustard</name>
    <dbReference type="NCBI Taxonomy" id="3711"/>
    <lineage>
        <taxon>Eukaryota</taxon>
        <taxon>Viridiplantae</taxon>
        <taxon>Streptophyta</taxon>
        <taxon>Embryophyta</taxon>
        <taxon>Tracheophyta</taxon>
        <taxon>Spermatophyta</taxon>
        <taxon>Magnoliopsida</taxon>
        <taxon>eudicotyledons</taxon>
        <taxon>Gunneridae</taxon>
        <taxon>Pentapetalae</taxon>
        <taxon>rosids</taxon>
        <taxon>malvids</taxon>
        <taxon>Brassicales</taxon>
        <taxon>Brassicaceae</taxon>
        <taxon>Brassiceae</taxon>
        <taxon>Brassica</taxon>
    </lineage>
</organism>
<feature type="compositionally biased region" description="Polar residues" evidence="1">
    <location>
        <begin position="102"/>
        <end position="132"/>
    </location>
</feature>
<keyword evidence="5" id="KW-1185">Reference proteome</keyword>
<dbReference type="InterPro" id="IPR026960">
    <property type="entry name" value="RVT-Znf"/>
</dbReference>
<evidence type="ECO:0000259" key="3">
    <source>
        <dbReference type="Pfam" id="PF13966"/>
    </source>
</evidence>
<dbReference type="InterPro" id="IPR036397">
    <property type="entry name" value="RNaseH_sf"/>
</dbReference>
<dbReference type="Pfam" id="PF13456">
    <property type="entry name" value="RVT_3"/>
    <property type="match status" value="1"/>
</dbReference>
<feature type="compositionally biased region" description="Basic and acidic residues" evidence="1">
    <location>
        <begin position="231"/>
        <end position="247"/>
    </location>
</feature>
<dbReference type="eggNOG" id="KOG1075">
    <property type="taxonomic scope" value="Eukaryota"/>
</dbReference>
<feature type="compositionally biased region" description="Basic and acidic residues" evidence="1">
    <location>
        <begin position="150"/>
        <end position="162"/>
    </location>
</feature>
<dbReference type="PANTHER" id="PTHR34146">
    <property type="entry name" value="POLYNUCLEOTIDYL TRANSFERASE, RIBONUCLEASE H-LIKE SUPERFAMILY PROTEIN-RELATED"/>
    <property type="match status" value="1"/>
</dbReference>
<dbReference type="InterPro" id="IPR012337">
    <property type="entry name" value="RNaseH-like_sf"/>
</dbReference>
<feature type="compositionally biased region" description="Polar residues" evidence="1">
    <location>
        <begin position="408"/>
        <end position="419"/>
    </location>
</feature>
<feature type="region of interest" description="Disordered" evidence="1">
    <location>
        <begin position="384"/>
        <end position="467"/>
    </location>
</feature>
<reference evidence="4" key="3">
    <citation type="submission" date="2023-03" db="UniProtKB">
        <authorList>
            <consortium name="EnsemblPlants"/>
        </authorList>
    </citation>
    <scope>IDENTIFICATION</scope>
    <source>
        <strain evidence="4">cv. Chiifu-401-42</strain>
    </source>
</reference>
<evidence type="ECO:0000259" key="2">
    <source>
        <dbReference type="Pfam" id="PF13456"/>
    </source>
</evidence>
<dbReference type="Pfam" id="PF13966">
    <property type="entry name" value="zf-RVT"/>
    <property type="match status" value="1"/>
</dbReference>
<evidence type="ECO:0000313" key="5">
    <source>
        <dbReference type="Proteomes" id="UP000011750"/>
    </source>
</evidence>
<feature type="domain" description="RNase H type-1" evidence="2">
    <location>
        <begin position="774"/>
        <end position="892"/>
    </location>
</feature>
<proteinExistence type="predicted"/>
<dbReference type="SUPFAM" id="SSF53098">
    <property type="entry name" value="Ribonuclease H-like"/>
    <property type="match status" value="1"/>
</dbReference>
<name>M4DYN7_BRACM</name>
<feature type="domain" description="Reverse transcriptase zinc-binding" evidence="3">
    <location>
        <begin position="576"/>
        <end position="666"/>
    </location>
</feature>
<evidence type="ECO:0000256" key="1">
    <source>
        <dbReference type="SAM" id="MobiDB-lite"/>
    </source>
</evidence>
<dbReference type="PANTHER" id="PTHR34146:SF11">
    <property type="entry name" value="RIBONUCLEASE H-LIKE SUPERFAMILY PROTEIN"/>
    <property type="match status" value="1"/>
</dbReference>
<feature type="compositionally biased region" description="Basic residues" evidence="1">
    <location>
        <begin position="422"/>
        <end position="438"/>
    </location>
</feature>
<dbReference type="InParanoid" id="M4DYN7"/>